<dbReference type="Pfam" id="PF10071">
    <property type="entry name" value="DUF2310"/>
    <property type="match status" value="1"/>
</dbReference>
<dbReference type="InterPro" id="IPR016908">
    <property type="entry name" value="UCP029037"/>
</dbReference>
<dbReference type="STRING" id="1907939.BKL49_07345"/>
<accession>A0A1V3JNY7</accession>
<comment type="caution">
    <text evidence="1">The sequence shown here is derived from an EMBL/GenBank/DDBJ whole genome shotgun (WGS) entry which is preliminary data.</text>
</comment>
<evidence type="ECO:0000313" key="1">
    <source>
        <dbReference type="EMBL" id="OOF58355.1"/>
    </source>
</evidence>
<dbReference type="EMBL" id="MLHQ01000017">
    <property type="protein sequence ID" value="OOF58355.1"/>
    <property type="molecule type" value="Genomic_DNA"/>
</dbReference>
<evidence type="ECO:0000313" key="2">
    <source>
        <dbReference type="Proteomes" id="UP000188602"/>
    </source>
</evidence>
<dbReference type="OrthoDB" id="5589102at2"/>
<dbReference type="Proteomes" id="UP000188602">
    <property type="component" value="Unassembled WGS sequence"/>
</dbReference>
<organism evidence="1 2">
    <name type="scientific">Rodentibacter myodis</name>
    <dbReference type="NCBI Taxonomy" id="1907939"/>
    <lineage>
        <taxon>Bacteria</taxon>
        <taxon>Pseudomonadati</taxon>
        <taxon>Pseudomonadota</taxon>
        <taxon>Gammaproteobacteria</taxon>
        <taxon>Pasteurellales</taxon>
        <taxon>Pasteurellaceae</taxon>
        <taxon>Rodentibacter</taxon>
    </lineage>
</organism>
<dbReference type="RefSeq" id="WP_077424084.1">
    <property type="nucleotide sequence ID" value="NZ_MLHQ01000017.1"/>
</dbReference>
<proteinExistence type="predicted"/>
<gene>
    <name evidence="1" type="ORF">BKL49_07345</name>
</gene>
<protein>
    <recommendedName>
        <fullName evidence="3">Zn-ribbon-containing protein</fullName>
    </recommendedName>
</protein>
<dbReference type="PIRSF" id="PIRSF029037">
    <property type="entry name" value="UCP029037_Zn_ribbon"/>
    <property type="match status" value="1"/>
</dbReference>
<dbReference type="AlphaFoldDB" id="A0A1V3JNY7"/>
<keyword evidence="2" id="KW-1185">Reference proteome</keyword>
<sequence length="261" mass="30039">MYLIETFFKLTALENDVEKQTHLLNQVIDQWRYNGQIIGREIPLYLAEENAEQGFAMRVICPQSDSLFPQNNNAEVTRALENAEKCGLIFDGFQLIGDDLNSDQTAENPQPDWQVLYTTHLQSCSPIHSGENFAPIPLHKQLKNQPHLSQDVIKWQENWQACDQLQMNGAPLEEQALREISDHQSTLAKHGRYLSQAIEKAAGVPTYYYLYRVGGKSLQEEQQRRCPACGGEWALKEPIFDLFHFKCDQCRLVSNLSWHFL</sequence>
<name>A0A1V3JNY7_9PAST</name>
<evidence type="ECO:0008006" key="3">
    <source>
        <dbReference type="Google" id="ProtNLM"/>
    </source>
</evidence>
<reference evidence="1 2" key="1">
    <citation type="submission" date="2016-10" db="EMBL/GenBank/DDBJ databases">
        <title>Rodentibacter gen. nov. and new species.</title>
        <authorList>
            <person name="Christensen H."/>
        </authorList>
    </citation>
    <scope>NUCLEOTIDE SEQUENCE [LARGE SCALE GENOMIC DNA]</scope>
    <source>
        <strain evidence="1 2">Ac151</strain>
    </source>
</reference>